<accession>D5QAE1</accession>
<gene>
    <name evidence="1" type="ORF">GXY_00379</name>
</gene>
<dbReference type="Proteomes" id="UP000006468">
    <property type="component" value="Chromosome"/>
</dbReference>
<sequence>MFYIPPWWFAVSPHYTGNISGMHWFHEMAPMASRNCDFMQGPVGLETTPGRG</sequence>
<dbReference type="HOGENOM" id="CLU_3080889_0_0_5"/>
<dbReference type="EMBL" id="ADTV01000002">
    <property type="protein sequence ID" value="EFG85993.1"/>
    <property type="molecule type" value="Genomic_DNA"/>
</dbReference>
<name>D5QAE1_NOVHA</name>
<protein>
    <submittedName>
        <fullName evidence="1">Uncharacterized protein</fullName>
    </submittedName>
</protein>
<evidence type="ECO:0000313" key="2">
    <source>
        <dbReference type="Proteomes" id="UP000006468"/>
    </source>
</evidence>
<proteinExistence type="predicted"/>
<reference evidence="1 2" key="1">
    <citation type="journal article" date="2010" name="J. Bacteriol.">
        <title>Genome sequence of a cellulose-producing bacterium, Gluconacetobacter hansenii ATCC 23769.</title>
        <authorList>
            <person name="Iyer P.R."/>
            <person name="Geib S.M."/>
            <person name="Catchmark J."/>
            <person name="Kao T.H."/>
            <person name="Tien M."/>
        </authorList>
    </citation>
    <scope>NUCLEOTIDE SEQUENCE [LARGE SCALE GENOMIC DNA]</scope>
    <source>
        <strain evidence="1 2">ATCC 23769</strain>
    </source>
</reference>
<evidence type="ECO:0000313" key="1">
    <source>
        <dbReference type="EMBL" id="EFG85993.1"/>
    </source>
</evidence>
<organism evidence="1 2">
    <name type="scientific">Novacetimonas hansenii ATCC 23769</name>
    <dbReference type="NCBI Taxonomy" id="714995"/>
    <lineage>
        <taxon>Bacteria</taxon>
        <taxon>Pseudomonadati</taxon>
        <taxon>Pseudomonadota</taxon>
        <taxon>Alphaproteobacteria</taxon>
        <taxon>Acetobacterales</taxon>
        <taxon>Acetobacteraceae</taxon>
        <taxon>Novacetimonas</taxon>
    </lineage>
</organism>
<dbReference type="AlphaFoldDB" id="D5QAE1"/>
<comment type="caution">
    <text evidence="1">The sequence shown here is derived from an EMBL/GenBank/DDBJ whole genome shotgun (WGS) entry which is preliminary data.</text>
</comment>